<comment type="similarity">
    <text evidence="2 4">Belongs to the calreticulin family.</text>
</comment>
<sequence>MERSWKLIPQLLLIACFVFQICASYDDVMFYEPFDESFEGKWIFSEKDYYQGVWKLSKSEGHDDYGLLVSEKAKRYAIVKELDSVFSLNDGTVVLQFEVRLQNGLECGGAYLKYLRPQEVGWKPKEFDNESYLLHNVWT</sequence>
<dbReference type="GO" id="GO:0005783">
    <property type="term" value="C:endoplasmic reticulum"/>
    <property type="evidence" value="ECO:0007669"/>
    <property type="project" value="UniProtKB-SubCell"/>
</dbReference>
<name>A0A3N7E7W9_POPTR</name>
<keyword evidence="4" id="KW-0732">Signal</keyword>
<evidence type="ECO:0000256" key="4">
    <source>
        <dbReference type="RuleBase" id="RU362126"/>
    </source>
</evidence>
<organism evidence="5 6">
    <name type="scientific">Populus trichocarpa</name>
    <name type="common">Western balsam poplar</name>
    <name type="synonym">Populus balsamifera subsp. trichocarpa</name>
    <dbReference type="NCBI Taxonomy" id="3694"/>
    <lineage>
        <taxon>Eukaryota</taxon>
        <taxon>Viridiplantae</taxon>
        <taxon>Streptophyta</taxon>
        <taxon>Embryophyta</taxon>
        <taxon>Tracheophyta</taxon>
        <taxon>Spermatophyta</taxon>
        <taxon>Magnoliopsida</taxon>
        <taxon>eudicotyledons</taxon>
        <taxon>Gunneridae</taxon>
        <taxon>Pentapetalae</taxon>
        <taxon>rosids</taxon>
        <taxon>fabids</taxon>
        <taxon>Malpighiales</taxon>
        <taxon>Salicaceae</taxon>
        <taxon>Saliceae</taxon>
        <taxon>Populus</taxon>
    </lineage>
</organism>
<dbReference type="STRING" id="3694.A0A3N7E7W9"/>
<dbReference type="InterPro" id="IPR001580">
    <property type="entry name" value="Calret/calnex"/>
</dbReference>
<keyword evidence="4" id="KW-0143">Chaperone</keyword>
<evidence type="ECO:0000256" key="3">
    <source>
        <dbReference type="ARBA" id="ARBA00022824"/>
    </source>
</evidence>
<dbReference type="AlphaFoldDB" id="A0A3N7E7W9"/>
<dbReference type="SUPFAM" id="SSF49899">
    <property type="entry name" value="Concanavalin A-like lectins/glucanases"/>
    <property type="match status" value="1"/>
</dbReference>
<dbReference type="PROSITE" id="PS00803">
    <property type="entry name" value="CALRETICULIN_1"/>
    <property type="match status" value="1"/>
</dbReference>
<proteinExistence type="inferred from homology"/>
<dbReference type="Proteomes" id="UP000006729">
    <property type="component" value="Chromosome 1"/>
</dbReference>
<dbReference type="GO" id="GO:0006457">
    <property type="term" value="P:protein folding"/>
    <property type="evidence" value="ECO:0007669"/>
    <property type="project" value="InterPro"/>
</dbReference>
<evidence type="ECO:0000313" key="5">
    <source>
        <dbReference type="EMBL" id="RQO84527.1"/>
    </source>
</evidence>
<keyword evidence="3 4" id="KW-0256">Endoplasmic reticulum</keyword>
<dbReference type="InterPro" id="IPR018124">
    <property type="entry name" value="Calret/calnex_CS"/>
</dbReference>
<dbReference type="GO" id="GO:0051082">
    <property type="term" value="F:unfolded protein binding"/>
    <property type="evidence" value="ECO:0007669"/>
    <property type="project" value="InterPro"/>
</dbReference>
<accession>A0A3N7E7W9</accession>
<dbReference type="InParanoid" id="A0A3N7E7W9"/>
<evidence type="ECO:0000256" key="2">
    <source>
        <dbReference type="ARBA" id="ARBA00010983"/>
    </source>
</evidence>
<dbReference type="GO" id="GO:0005509">
    <property type="term" value="F:calcium ion binding"/>
    <property type="evidence" value="ECO:0007669"/>
    <property type="project" value="InterPro"/>
</dbReference>
<feature type="signal peptide" evidence="4">
    <location>
        <begin position="1"/>
        <end position="23"/>
    </location>
</feature>
<comment type="subcellular location">
    <subcellularLocation>
        <location evidence="1">Endoplasmic reticulum</location>
    </subcellularLocation>
</comment>
<dbReference type="PANTHER" id="PTHR11073:SF1">
    <property type="entry name" value="CALNEXIN 14D-RELATED"/>
    <property type="match status" value="1"/>
</dbReference>
<gene>
    <name evidence="5" type="ORF">POPTR_001G070566</name>
</gene>
<evidence type="ECO:0000313" key="6">
    <source>
        <dbReference type="Proteomes" id="UP000006729"/>
    </source>
</evidence>
<dbReference type="Gene3D" id="2.60.120.200">
    <property type="match status" value="1"/>
</dbReference>
<dbReference type="PANTHER" id="PTHR11073">
    <property type="entry name" value="CALRETICULIN AND CALNEXIN"/>
    <property type="match status" value="1"/>
</dbReference>
<protein>
    <submittedName>
        <fullName evidence="5">Uncharacterized protein</fullName>
    </submittedName>
</protein>
<dbReference type="InterPro" id="IPR013320">
    <property type="entry name" value="ConA-like_dom_sf"/>
</dbReference>
<reference evidence="5 6" key="1">
    <citation type="journal article" date="2006" name="Science">
        <title>The genome of black cottonwood, Populus trichocarpa (Torr. &amp; Gray).</title>
        <authorList>
            <person name="Tuskan G.A."/>
            <person name="Difazio S."/>
            <person name="Jansson S."/>
            <person name="Bohlmann J."/>
            <person name="Grigoriev I."/>
            <person name="Hellsten U."/>
            <person name="Putnam N."/>
            <person name="Ralph S."/>
            <person name="Rombauts S."/>
            <person name="Salamov A."/>
            <person name="Schein J."/>
            <person name="Sterck L."/>
            <person name="Aerts A."/>
            <person name="Bhalerao R.R."/>
            <person name="Bhalerao R.P."/>
            <person name="Blaudez D."/>
            <person name="Boerjan W."/>
            <person name="Brun A."/>
            <person name="Brunner A."/>
            <person name="Busov V."/>
            <person name="Campbell M."/>
            <person name="Carlson J."/>
            <person name="Chalot M."/>
            <person name="Chapman J."/>
            <person name="Chen G.L."/>
            <person name="Cooper D."/>
            <person name="Coutinho P.M."/>
            <person name="Couturier J."/>
            <person name="Covert S."/>
            <person name="Cronk Q."/>
            <person name="Cunningham R."/>
            <person name="Davis J."/>
            <person name="Degroeve S."/>
            <person name="Dejardin A."/>
            <person name="Depamphilis C."/>
            <person name="Detter J."/>
            <person name="Dirks B."/>
            <person name="Dubchak I."/>
            <person name="Duplessis S."/>
            <person name="Ehlting J."/>
            <person name="Ellis B."/>
            <person name="Gendler K."/>
            <person name="Goodstein D."/>
            <person name="Gribskov M."/>
            <person name="Grimwood J."/>
            <person name="Groover A."/>
            <person name="Gunter L."/>
            <person name="Hamberger B."/>
            <person name="Heinze B."/>
            <person name="Helariutta Y."/>
            <person name="Henrissat B."/>
            <person name="Holligan D."/>
            <person name="Holt R."/>
            <person name="Huang W."/>
            <person name="Islam-Faridi N."/>
            <person name="Jones S."/>
            <person name="Jones-Rhoades M."/>
            <person name="Jorgensen R."/>
            <person name="Joshi C."/>
            <person name="Kangasjarvi J."/>
            <person name="Karlsson J."/>
            <person name="Kelleher C."/>
            <person name="Kirkpatrick R."/>
            <person name="Kirst M."/>
            <person name="Kohler A."/>
            <person name="Kalluri U."/>
            <person name="Larimer F."/>
            <person name="Leebens-Mack J."/>
            <person name="Leple J.C."/>
            <person name="Locascio P."/>
            <person name="Lou Y."/>
            <person name="Lucas S."/>
            <person name="Martin F."/>
            <person name="Montanini B."/>
            <person name="Napoli C."/>
            <person name="Nelson D.R."/>
            <person name="Nelson C."/>
            <person name="Nieminen K."/>
            <person name="Nilsson O."/>
            <person name="Pereda V."/>
            <person name="Peter G."/>
            <person name="Philippe R."/>
            <person name="Pilate G."/>
            <person name="Poliakov A."/>
            <person name="Razumovskaya J."/>
            <person name="Richardson P."/>
            <person name="Rinaldi C."/>
            <person name="Ritland K."/>
            <person name="Rouze P."/>
            <person name="Ryaboy D."/>
            <person name="Schmutz J."/>
            <person name="Schrader J."/>
            <person name="Segerman B."/>
            <person name="Shin H."/>
            <person name="Siddiqui A."/>
            <person name="Sterky F."/>
            <person name="Terry A."/>
            <person name="Tsai C.J."/>
            <person name="Uberbacher E."/>
            <person name="Unneberg P."/>
            <person name="Vahala J."/>
            <person name="Wall K."/>
            <person name="Wessler S."/>
            <person name="Yang G."/>
            <person name="Yin T."/>
            <person name="Douglas C."/>
            <person name="Marra M."/>
            <person name="Sandberg G."/>
            <person name="Van de Peer Y."/>
            <person name="Rokhsar D."/>
        </authorList>
    </citation>
    <scope>NUCLEOTIDE SEQUENCE [LARGE SCALE GENOMIC DNA]</scope>
    <source>
        <strain evidence="6">cv. Nisqually</strain>
    </source>
</reference>
<dbReference type="EMBL" id="CM009290">
    <property type="protein sequence ID" value="RQO84527.1"/>
    <property type="molecule type" value="Genomic_DNA"/>
</dbReference>
<evidence type="ECO:0000256" key="1">
    <source>
        <dbReference type="ARBA" id="ARBA00004240"/>
    </source>
</evidence>
<keyword evidence="6" id="KW-1185">Reference proteome</keyword>
<dbReference type="Pfam" id="PF00262">
    <property type="entry name" value="Calreticulin"/>
    <property type="match status" value="1"/>
</dbReference>
<feature type="chain" id="PRO_5017844485" evidence="4">
    <location>
        <begin position="24"/>
        <end position="139"/>
    </location>
</feature>